<dbReference type="Proteomes" id="UP000664169">
    <property type="component" value="Unassembled WGS sequence"/>
</dbReference>
<dbReference type="AlphaFoldDB" id="A0A8H3FPV3"/>
<comment type="subcellular location">
    <subcellularLocation>
        <location evidence="1">Mitochondrion inner membrane</location>
        <topology evidence="1">Single-pass membrane protein</topology>
    </subcellularLocation>
</comment>
<keyword evidence="5 11" id="KW-0999">Mitochondrion inner membrane</keyword>
<dbReference type="EC" id="3.4.21.-" evidence="11"/>
<comment type="caution">
    <text evidence="13">The sequence shown here is derived from an EMBL/GenBank/DDBJ whole genome shotgun (WGS) entry which is preliminary data.</text>
</comment>
<evidence type="ECO:0000256" key="6">
    <source>
        <dbReference type="ARBA" id="ARBA00022801"/>
    </source>
</evidence>
<dbReference type="Pfam" id="PF10502">
    <property type="entry name" value="Peptidase_S26"/>
    <property type="match status" value="1"/>
</dbReference>
<protein>
    <recommendedName>
        <fullName evidence="11">Mitochondrial inner membrane protease subunit</fullName>
        <ecNumber evidence="11">3.4.21.-</ecNumber>
    </recommendedName>
</protein>
<evidence type="ECO:0000256" key="2">
    <source>
        <dbReference type="ARBA" id="ARBA00007066"/>
    </source>
</evidence>
<keyword evidence="9 11" id="KW-0472">Membrane</keyword>
<dbReference type="CDD" id="cd06530">
    <property type="entry name" value="S26_SPase_I"/>
    <property type="match status" value="1"/>
</dbReference>
<dbReference type="NCBIfam" id="TIGR02227">
    <property type="entry name" value="sigpep_I_bact"/>
    <property type="match status" value="1"/>
</dbReference>
<dbReference type="GO" id="GO:0006465">
    <property type="term" value="P:signal peptide processing"/>
    <property type="evidence" value="ECO:0007669"/>
    <property type="project" value="InterPro"/>
</dbReference>
<evidence type="ECO:0000313" key="14">
    <source>
        <dbReference type="Proteomes" id="UP000664169"/>
    </source>
</evidence>
<dbReference type="InterPro" id="IPR000223">
    <property type="entry name" value="Pept_S26A_signal_pept_1"/>
</dbReference>
<gene>
    <name evidence="13" type="ORF">GOMPHAMPRED_005178</name>
</gene>
<keyword evidence="3 11" id="KW-0645">Protease</keyword>
<organism evidence="13 14">
    <name type="scientific">Gomphillus americanus</name>
    <dbReference type="NCBI Taxonomy" id="1940652"/>
    <lineage>
        <taxon>Eukaryota</taxon>
        <taxon>Fungi</taxon>
        <taxon>Dikarya</taxon>
        <taxon>Ascomycota</taxon>
        <taxon>Pezizomycotina</taxon>
        <taxon>Lecanoromycetes</taxon>
        <taxon>OSLEUM clade</taxon>
        <taxon>Ostropomycetidae</taxon>
        <taxon>Ostropales</taxon>
        <taxon>Graphidaceae</taxon>
        <taxon>Gomphilloideae</taxon>
        <taxon>Gomphillus</taxon>
    </lineage>
</organism>
<dbReference type="GO" id="GO:0042720">
    <property type="term" value="C:mitochondrial inner membrane peptidase complex"/>
    <property type="evidence" value="ECO:0007669"/>
    <property type="project" value="InterPro"/>
</dbReference>
<dbReference type="GO" id="GO:0006627">
    <property type="term" value="P:protein processing involved in protein targeting to mitochondrion"/>
    <property type="evidence" value="ECO:0007669"/>
    <property type="project" value="InterPro"/>
</dbReference>
<evidence type="ECO:0000256" key="9">
    <source>
        <dbReference type="ARBA" id="ARBA00023136"/>
    </source>
</evidence>
<keyword evidence="4 11" id="KW-0812">Transmembrane</keyword>
<accession>A0A8H3FPV3</accession>
<dbReference type="PRINTS" id="PR00727">
    <property type="entry name" value="LEADERPTASE"/>
</dbReference>
<evidence type="ECO:0000256" key="4">
    <source>
        <dbReference type="ARBA" id="ARBA00022692"/>
    </source>
</evidence>
<dbReference type="GO" id="GO:0004252">
    <property type="term" value="F:serine-type endopeptidase activity"/>
    <property type="evidence" value="ECO:0007669"/>
    <property type="project" value="InterPro"/>
</dbReference>
<dbReference type="SUPFAM" id="SSF51306">
    <property type="entry name" value="LexA/Signal peptidase"/>
    <property type="match status" value="1"/>
</dbReference>
<dbReference type="Gene3D" id="2.10.109.10">
    <property type="entry name" value="Umud Fragment, subunit A"/>
    <property type="match status" value="1"/>
</dbReference>
<keyword evidence="14" id="KW-1185">Reference proteome</keyword>
<name>A0A8H3FPV3_9LECA</name>
<feature type="domain" description="Peptidase S26" evidence="12">
    <location>
        <begin position="30"/>
        <end position="112"/>
    </location>
</feature>
<dbReference type="InterPro" id="IPR019533">
    <property type="entry name" value="Peptidase_S26"/>
</dbReference>
<comment type="similarity">
    <text evidence="2">Belongs to the peptidase S26 family. IMP2 subfamily.</text>
</comment>
<dbReference type="PANTHER" id="PTHR46041">
    <property type="entry name" value="MITOCHONDRIAL INNER MEMBRANE PROTEASE SUBUNIT 2"/>
    <property type="match status" value="1"/>
</dbReference>
<keyword evidence="8 11" id="KW-0496">Mitochondrion</keyword>
<sequence length="196" mass="22383">MPFHLPKSWFANRPLARHFILASIGLASWIPVMIIIKNNVVKVASISGPSMYPYLNSNYNTSLQKDQVLLSMWKPWQNIQRGQLIAFWAPHDPEKVVVKRVIALEGDEITTRAPYPVAKEIIPSGYVWVEGDVQDRHKSLDSNTYGPISKSLIVGQLRAIVWPWSQMAWLDPRHYSGSLRVREAAHPVEKAKMFLE</sequence>
<evidence type="ECO:0000256" key="10">
    <source>
        <dbReference type="PIRSR" id="PIRSR600223-1"/>
    </source>
</evidence>
<keyword evidence="6 11" id="KW-0378">Hydrolase</keyword>
<evidence type="ECO:0000256" key="3">
    <source>
        <dbReference type="ARBA" id="ARBA00022670"/>
    </source>
</evidence>
<dbReference type="InterPro" id="IPR036286">
    <property type="entry name" value="LexA/Signal_pep-like_sf"/>
</dbReference>
<keyword evidence="7 11" id="KW-1133">Transmembrane helix</keyword>
<feature type="active site" evidence="10">
    <location>
        <position position="99"/>
    </location>
</feature>
<feature type="transmembrane region" description="Helical" evidence="11">
    <location>
        <begin position="15"/>
        <end position="36"/>
    </location>
</feature>
<evidence type="ECO:0000256" key="11">
    <source>
        <dbReference type="RuleBase" id="RU362041"/>
    </source>
</evidence>
<reference evidence="13" key="1">
    <citation type="submission" date="2021-03" db="EMBL/GenBank/DDBJ databases">
        <authorList>
            <person name="Tagirdzhanova G."/>
        </authorList>
    </citation>
    <scope>NUCLEOTIDE SEQUENCE</scope>
</reference>
<evidence type="ECO:0000313" key="13">
    <source>
        <dbReference type="EMBL" id="CAF9928608.1"/>
    </source>
</evidence>
<dbReference type="InterPro" id="IPR037730">
    <property type="entry name" value="IMP2"/>
</dbReference>
<proteinExistence type="inferred from homology"/>
<feature type="active site" evidence="10">
    <location>
        <position position="50"/>
    </location>
</feature>
<dbReference type="EMBL" id="CAJPDQ010000030">
    <property type="protein sequence ID" value="CAF9928608.1"/>
    <property type="molecule type" value="Genomic_DNA"/>
</dbReference>
<evidence type="ECO:0000256" key="8">
    <source>
        <dbReference type="ARBA" id="ARBA00023128"/>
    </source>
</evidence>
<dbReference type="PANTHER" id="PTHR46041:SF2">
    <property type="entry name" value="MITOCHONDRIAL INNER MEMBRANE PROTEASE SUBUNIT 2"/>
    <property type="match status" value="1"/>
</dbReference>
<evidence type="ECO:0000256" key="7">
    <source>
        <dbReference type="ARBA" id="ARBA00022989"/>
    </source>
</evidence>
<evidence type="ECO:0000259" key="12">
    <source>
        <dbReference type="Pfam" id="PF10502"/>
    </source>
</evidence>
<evidence type="ECO:0000256" key="5">
    <source>
        <dbReference type="ARBA" id="ARBA00022792"/>
    </source>
</evidence>
<evidence type="ECO:0000256" key="1">
    <source>
        <dbReference type="ARBA" id="ARBA00004434"/>
    </source>
</evidence>
<dbReference type="OrthoDB" id="9996127at2759"/>